<sequence>MTLKEGNFWPTEEDDIECKRPSKPEFGVIQCDRGNLMVGDKCRFSCHRGYMKEGSEERQCLSSKRWSGTEVKCTPVRCELPPQLKHGSVYGCKTNERPEYQESCVFRCNEGFKLEGPQVLVCKEDGKLMDEHNKAALKPSCVDETPPELTCPPPVEVEADKGSKGAVVTWRIPQPTDNSGFVPKLLSQPADVFPGVYLEIGHTFVNYTAVDHVCHKKSCNFEIVVYDDEEPTVVSCPSKVEVSSDDVLEPAFWKEPVFEDNSGRPVRIRRTHLPGDKFSPGRHTVTYEAYDPSNNIATCVFDVIMTRHITLQAKKHPAFSVFLDFFVLPSLSTFPLHFPLYHFGSSSKNNVEDVCRTNLITDDCLKSILKTLNLKMVTQKVKDYHTPYSGRSNLYLSLRKVSLLHSLKNMHYY</sequence>
<dbReference type="Gene3D" id="2.10.70.10">
    <property type="entry name" value="Complement Module, domain 1"/>
    <property type="match status" value="2"/>
</dbReference>
<proteinExistence type="predicted"/>
<dbReference type="AlphaFoldDB" id="A0AAV4T0R0"/>
<reference evidence="6 7" key="1">
    <citation type="submission" date="2021-06" db="EMBL/GenBank/DDBJ databases">
        <title>Caerostris extrusa draft genome.</title>
        <authorList>
            <person name="Kono N."/>
            <person name="Arakawa K."/>
        </authorList>
    </citation>
    <scope>NUCLEOTIDE SEQUENCE [LARGE SCALE GENOMIC DNA]</scope>
</reference>
<dbReference type="PROSITE" id="PS50825">
    <property type="entry name" value="HYR"/>
    <property type="match status" value="2"/>
</dbReference>
<dbReference type="InterPro" id="IPR003410">
    <property type="entry name" value="HYR_dom"/>
</dbReference>
<dbReference type="PANTHER" id="PTHR46343">
    <property type="entry name" value="HYR DOMAIN-CONTAINING PROTEIN"/>
    <property type="match status" value="1"/>
</dbReference>
<keyword evidence="2 3" id="KW-1015">Disulfide bond</keyword>
<comment type="caution">
    <text evidence="3">Lacks conserved residue(s) required for the propagation of feature annotation.</text>
</comment>
<evidence type="ECO:0000256" key="2">
    <source>
        <dbReference type="ARBA" id="ARBA00023157"/>
    </source>
</evidence>
<dbReference type="EMBL" id="BPLR01010587">
    <property type="protein sequence ID" value="GIY40258.1"/>
    <property type="molecule type" value="Genomic_DNA"/>
</dbReference>
<dbReference type="PROSITE" id="PS50923">
    <property type="entry name" value="SUSHI"/>
    <property type="match status" value="2"/>
</dbReference>
<dbReference type="InterPro" id="IPR035976">
    <property type="entry name" value="Sushi/SCR/CCP_sf"/>
</dbReference>
<evidence type="ECO:0000259" key="5">
    <source>
        <dbReference type="PROSITE" id="PS50923"/>
    </source>
</evidence>
<feature type="domain" description="HYR" evidence="4">
    <location>
        <begin position="226"/>
        <end position="307"/>
    </location>
</feature>
<dbReference type="CDD" id="cd00033">
    <property type="entry name" value="CCP"/>
    <property type="match status" value="2"/>
</dbReference>
<keyword evidence="3" id="KW-0768">Sushi</keyword>
<keyword evidence="7" id="KW-1185">Reference proteome</keyword>
<accession>A0AAV4T0R0</accession>
<evidence type="ECO:0000259" key="4">
    <source>
        <dbReference type="PROSITE" id="PS50825"/>
    </source>
</evidence>
<dbReference type="Pfam" id="PF02494">
    <property type="entry name" value="HYR"/>
    <property type="match status" value="2"/>
</dbReference>
<dbReference type="Pfam" id="PF00084">
    <property type="entry name" value="Sushi"/>
    <property type="match status" value="2"/>
</dbReference>
<dbReference type="Proteomes" id="UP001054945">
    <property type="component" value="Unassembled WGS sequence"/>
</dbReference>
<gene>
    <name evidence="6" type="primary">SVEP1_1</name>
    <name evidence="6" type="ORF">CEXT_136791</name>
</gene>
<name>A0AAV4T0R0_CAEEX</name>
<evidence type="ECO:0000256" key="1">
    <source>
        <dbReference type="ARBA" id="ARBA00022737"/>
    </source>
</evidence>
<organism evidence="6 7">
    <name type="scientific">Caerostris extrusa</name>
    <name type="common">Bark spider</name>
    <name type="synonym">Caerostris bankana</name>
    <dbReference type="NCBI Taxonomy" id="172846"/>
    <lineage>
        <taxon>Eukaryota</taxon>
        <taxon>Metazoa</taxon>
        <taxon>Ecdysozoa</taxon>
        <taxon>Arthropoda</taxon>
        <taxon>Chelicerata</taxon>
        <taxon>Arachnida</taxon>
        <taxon>Araneae</taxon>
        <taxon>Araneomorphae</taxon>
        <taxon>Entelegynae</taxon>
        <taxon>Araneoidea</taxon>
        <taxon>Araneidae</taxon>
        <taxon>Caerostris</taxon>
    </lineage>
</organism>
<dbReference type="InterPro" id="IPR043555">
    <property type="entry name" value="SRPX-like"/>
</dbReference>
<dbReference type="SMART" id="SM00032">
    <property type="entry name" value="CCP"/>
    <property type="match status" value="2"/>
</dbReference>
<dbReference type="InterPro" id="IPR000436">
    <property type="entry name" value="Sushi_SCR_CCP_dom"/>
</dbReference>
<keyword evidence="1" id="KW-0677">Repeat</keyword>
<dbReference type="PANTHER" id="PTHR46343:SF2">
    <property type="entry name" value="SUSHI_VON WILLEBRAND FACTOR TYPE A_EGF_PENTRAXIN DOMAIN-CONTAINING 1"/>
    <property type="match status" value="1"/>
</dbReference>
<dbReference type="SUPFAM" id="SSF57535">
    <property type="entry name" value="Complement control module/SCR domain"/>
    <property type="match status" value="2"/>
</dbReference>
<comment type="caution">
    <text evidence="6">The sequence shown here is derived from an EMBL/GenBank/DDBJ whole genome shotgun (WGS) entry which is preliminary data.</text>
</comment>
<feature type="domain" description="Sushi" evidence="5">
    <location>
        <begin position="16"/>
        <end position="75"/>
    </location>
</feature>
<feature type="disulfide bond" evidence="3">
    <location>
        <begin position="46"/>
        <end position="73"/>
    </location>
</feature>
<protein>
    <submittedName>
        <fullName evidence="6">Sushi, von Willebrand factor type A, EGF and pentraxin domain-containing protein 1</fullName>
    </submittedName>
</protein>
<evidence type="ECO:0000313" key="6">
    <source>
        <dbReference type="EMBL" id="GIY40258.1"/>
    </source>
</evidence>
<feature type="domain" description="Sushi" evidence="5">
    <location>
        <begin position="76"/>
        <end position="143"/>
    </location>
</feature>
<feature type="domain" description="HYR" evidence="4">
    <location>
        <begin position="142"/>
        <end position="225"/>
    </location>
</feature>
<evidence type="ECO:0000313" key="7">
    <source>
        <dbReference type="Proteomes" id="UP001054945"/>
    </source>
</evidence>
<evidence type="ECO:0000256" key="3">
    <source>
        <dbReference type="PROSITE-ProRule" id="PRU00302"/>
    </source>
</evidence>